<protein>
    <recommendedName>
        <fullName evidence="1">Probable queuosine precursor transporter</fullName>
        <shortName evidence="1">Q precursor transporter</shortName>
    </recommendedName>
</protein>
<comment type="function">
    <text evidence="1">Involved in the import of queuosine (Q) precursors, required for Q precursor salvage.</text>
</comment>
<sequence>MKFKYIDILTALFAVVLILSNITSSKIVSFGGWINFDGGTILFPLAYIFGDLLTEVYGYSRARRVIWIGFAMNILMVLIFWLVAVLPAAAGWGLQDSYNNILGVIPRIVLASLTAYLVGEFLNSYVLAKLKVKTAGRFFWLRAIGSTAVGQFLDTTIFIAIAFIGVLPLSLLGTIWLTNYVFKISVEIILLPVTYRVVRCFKQKEGVDYYDRGTNFNPLKI</sequence>
<comment type="similarity">
    <text evidence="1">Belongs to the vitamin uptake transporter (VUT/ECF) (TC 2.A.88) family. Q precursor transporter subfamily.</text>
</comment>
<evidence type="ECO:0000256" key="1">
    <source>
        <dbReference type="HAMAP-Rule" id="MF_02088"/>
    </source>
</evidence>
<feature type="transmembrane region" description="Helical" evidence="1">
    <location>
        <begin position="104"/>
        <end position="127"/>
    </location>
</feature>
<keyword evidence="1" id="KW-1003">Cell membrane</keyword>
<comment type="subcellular location">
    <subcellularLocation>
        <location evidence="1">Cell membrane</location>
        <topology evidence="1">Multi-pass membrane protein</topology>
    </subcellularLocation>
</comment>
<dbReference type="EMBL" id="PFBV01000004">
    <property type="protein sequence ID" value="PIT88292.1"/>
    <property type="molecule type" value="Genomic_DNA"/>
</dbReference>
<keyword evidence="1" id="KW-0472">Membrane</keyword>
<dbReference type="GO" id="GO:0022857">
    <property type="term" value="F:transmembrane transporter activity"/>
    <property type="evidence" value="ECO:0007669"/>
    <property type="project" value="UniProtKB-UniRule"/>
</dbReference>
<keyword evidence="1" id="KW-1133">Transmembrane helix</keyword>
<feature type="transmembrane region" description="Helical" evidence="1">
    <location>
        <begin position="173"/>
        <end position="195"/>
    </location>
</feature>
<feature type="transmembrane region" description="Helical" evidence="1">
    <location>
        <begin position="139"/>
        <end position="167"/>
    </location>
</feature>
<dbReference type="GO" id="GO:0005886">
    <property type="term" value="C:plasma membrane"/>
    <property type="evidence" value="ECO:0007669"/>
    <property type="project" value="UniProtKB-SubCell"/>
</dbReference>
<comment type="caution">
    <text evidence="2">The sequence shown here is derived from an EMBL/GenBank/DDBJ whole genome shotgun (WGS) entry which is preliminary data.</text>
</comment>
<proteinExistence type="inferred from homology"/>
<organism evidence="2 3">
    <name type="scientific">Candidatus Magasanikbacteria bacterium CG10_big_fil_rev_8_21_14_0_10_36_32</name>
    <dbReference type="NCBI Taxonomy" id="1974646"/>
    <lineage>
        <taxon>Bacteria</taxon>
        <taxon>Candidatus Magasanikiibacteriota</taxon>
    </lineage>
</organism>
<keyword evidence="1" id="KW-0812">Transmembrane</keyword>
<accession>A0A2M6W672</accession>
<dbReference type="PANTHER" id="PTHR34300:SF2">
    <property type="entry name" value="QUEUOSINE PRECURSOR TRANSPORTER-RELATED"/>
    <property type="match status" value="1"/>
</dbReference>
<gene>
    <name evidence="2" type="ORF">COU29_03065</name>
</gene>
<dbReference type="InterPro" id="IPR003744">
    <property type="entry name" value="YhhQ"/>
</dbReference>
<dbReference type="NCBIfam" id="TIGR00697">
    <property type="entry name" value="queuosine precursor transporter"/>
    <property type="match status" value="1"/>
</dbReference>
<name>A0A2M6W672_9BACT</name>
<dbReference type="AlphaFoldDB" id="A0A2M6W672"/>
<dbReference type="PANTHER" id="PTHR34300">
    <property type="entry name" value="QUEUOSINE PRECURSOR TRANSPORTER-RELATED"/>
    <property type="match status" value="1"/>
</dbReference>
<evidence type="ECO:0000313" key="3">
    <source>
        <dbReference type="Proteomes" id="UP000231426"/>
    </source>
</evidence>
<dbReference type="Pfam" id="PF02592">
    <property type="entry name" value="Vut_1"/>
    <property type="match status" value="1"/>
</dbReference>
<keyword evidence="1" id="KW-0813">Transport</keyword>
<evidence type="ECO:0000313" key="2">
    <source>
        <dbReference type="EMBL" id="PIT88292.1"/>
    </source>
</evidence>
<feature type="transmembrane region" description="Helical" evidence="1">
    <location>
        <begin position="66"/>
        <end position="92"/>
    </location>
</feature>
<dbReference type="Proteomes" id="UP000231426">
    <property type="component" value="Unassembled WGS sequence"/>
</dbReference>
<feature type="transmembrane region" description="Helical" evidence="1">
    <location>
        <begin position="41"/>
        <end position="59"/>
    </location>
</feature>
<reference evidence="3" key="1">
    <citation type="submission" date="2017-09" db="EMBL/GenBank/DDBJ databases">
        <title>Depth-based differentiation of microbial function through sediment-hosted aquifers and enrichment of novel symbionts in the deep terrestrial subsurface.</title>
        <authorList>
            <person name="Probst A.J."/>
            <person name="Ladd B."/>
            <person name="Jarett J.K."/>
            <person name="Geller-Mcgrath D.E."/>
            <person name="Sieber C.M.K."/>
            <person name="Emerson J.B."/>
            <person name="Anantharaman K."/>
            <person name="Thomas B.C."/>
            <person name="Malmstrom R."/>
            <person name="Stieglmeier M."/>
            <person name="Klingl A."/>
            <person name="Woyke T."/>
            <person name="Ryan C.M."/>
            <person name="Banfield J.F."/>
        </authorList>
    </citation>
    <scope>NUCLEOTIDE SEQUENCE [LARGE SCALE GENOMIC DNA]</scope>
</reference>
<dbReference type="HAMAP" id="MF_02088">
    <property type="entry name" value="Q_prec_transport"/>
    <property type="match status" value="1"/>
</dbReference>